<reference evidence="1" key="1">
    <citation type="submission" date="2024-05" db="EMBL/GenBank/DDBJ databases">
        <title>Alkalihalobacillus sp. strain MEB203 novel alkaliphilic bacterium from Lonar Lake, India.</title>
        <authorList>
            <person name="Joshi A."/>
            <person name="Thite S."/>
            <person name="Mengade P."/>
        </authorList>
    </citation>
    <scope>NUCLEOTIDE SEQUENCE</scope>
    <source>
        <strain evidence="1">MEB 203</strain>
    </source>
</reference>
<evidence type="ECO:0000313" key="1">
    <source>
        <dbReference type="EMBL" id="MDE5412555.1"/>
    </source>
</evidence>
<sequence>MKLRIYSFLFILIFILSGCNLGNPTNASKSTASPSHFENQHLSVTYDGHSSTLLNDDNGFYLSFEVIPIGPFPIDESHFSFALQRVLEDDLGNQYESIKTEIISTNDAGEPFPENKVYFKQYFQPELDKDSKELSVIFYAKPLYYRQSILFENLNHNSEHNMLNDLNIAKVQTEGKKLTLYIEDVHQIQGLETTMIHSGEEVYPVFTSTEVGKFNHSLIANYEFAMEIPDPFTIKIKRHRLQDQLWDFPITITFK</sequence>
<protein>
    <submittedName>
        <fullName evidence="1">Uncharacterized protein</fullName>
    </submittedName>
</protein>
<proteinExistence type="predicted"/>
<dbReference type="Proteomes" id="UP001148125">
    <property type="component" value="Unassembled WGS sequence"/>
</dbReference>
<dbReference type="RefSeq" id="WP_275117186.1">
    <property type="nucleotide sequence ID" value="NZ_JAOTPO010000002.1"/>
</dbReference>
<dbReference type="EMBL" id="JAOTPO010000002">
    <property type="protein sequence ID" value="MDE5412555.1"/>
    <property type="molecule type" value="Genomic_DNA"/>
</dbReference>
<comment type="caution">
    <text evidence="1">The sequence shown here is derived from an EMBL/GenBank/DDBJ whole genome shotgun (WGS) entry which is preliminary data.</text>
</comment>
<keyword evidence="2" id="KW-1185">Reference proteome</keyword>
<dbReference type="PROSITE" id="PS51257">
    <property type="entry name" value="PROKAR_LIPOPROTEIN"/>
    <property type="match status" value="1"/>
</dbReference>
<accession>A0ABT5VAS7</accession>
<organism evidence="1 2">
    <name type="scientific">Alkalihalobacterium chitinilyticum</name>
    <dbReference type="NCBI Taxonomy" id="2980103"/>
    <lineage>
        <taxon>Bacteria</taxon>
        <taxon>Bacillati</taxon>
        <taxon>Bacillota</taxon>
        <taxon>Bacilli</taxon>
        <taxon>Bacillales</taxon>
        <taxon>Bacillaceae</taxon>
        <taxon>Alkalihalobacterium</taxon>
    </lineage>
</organism>
<evidence type="ECO:0000313" key="2">
    <source>
        <dbReference type="Proteomes" id="UP001148125"/>
    </source>
</evidence>
<name>A0ABT5VAS7_9BACI</name>
<gene>
    <name evidence="1" type="ORF">N7Z68_04095</name>
</gene>